<dbReference type="InterPro" id="IPR012327">
    <property type="entry name" value="MeTrfase_D12"/>
</dbReference>
<gene>
    <name evidence="6" type="ORF">PY092_09080</name>
</gene>
<protein>
    <recommendedName>
        <fullName evidence="1">site-specific DNA-methyltransferase (adenine-specific)</fullName>
        <ecNumber evidence="1">2.1.1.72</ecNumber>
    </recommendedName>
</protein>
<dbReference type="Pfam" id="PF02086">
    <property type="entry name" value="MethyltransfD12"/>
    <property type="match status" value="1"/>
</dbReference>
<dbReference type="InterPro" id="IPR002052">
    <property type="entry name" value="DNA_methylase_N6_adenine_CS"/>
</dbReference>
<dbReference type="GO" id="GO:0008168">
    <property type="term" value="F:methyltransferase activity"/>
    <property type="evidence" value="ECO:0007669"/>
    <property type="project" value="UniProtKB-KW"/>
</dbReference>
<keyword evidence="7" id="KW-1185">Reference proteome</keyword>
<dbReference type="Proteomes" id="UP001221366">
    <property type="component" value="Unassembled WGS sequence"/>
</dbReference>
<evidence type="ECO:0000256" key="5">
    <source>
        <dbReference type="ARBA" id="ARBA00047942"/>
    </source>
</evidence>
<evidence type="ECO:0000313" key="6">
    <source>
        <dbReference type="EMBL" id="MDF0716298.1"/>
    </source>
</evidence>
<evidence type="ECO:0000256" key="1">
    <source>
        <dbReference type="ARBA" id="ARBA00011900"/>
    </source>
</evidence>
<evidence type="ECO:0000256" key="3">
    <source>
        <dbReference type="ARBA" id="ARBA00022679"/>
    </source>
</evidence>
<dbReference type="PRINTS" id="PR00505">
    <property type="entry name" value="D12N6MTFRASE"/>
</dbReference>
<sequence>MFKYPKVNYIGNKEKIAKWICDQFPNDAHTLFDAFSGGCSLSYEAKCRGLEVYTNDILKINYHIANALITNNDVLLDEPDIETIFSGEPMEGFMYENYAEVYFFPQECKELDRYRQNIELLESEEKKSLAFALMRRAMIRKMPYSRFTLNWDKIVQLRDEEYSYKKYKRRRAYHNQSFKHHFLQNLDEYNQAIFSNNKKNVAYNDDIFNLLDTVKADIIYLDPPYTGTMNNYFGFYGLVDDFITSEVTQPFENNFVNKNSAIELFDQLFSKLGNFKYWYLSYNNASYPSKEELLDLLRKYSDDVEVMERKHNYQITGKHKKEKNTEFLFIVKNESYDYTNRHSRKHTVCEATN</sequence>
<name>A0ABT5XYM9_9FLAO</name>
<comment type="caution">
    <text evidence="6">The sequence shown here is derived from an EMBL/GenBank/DDBJ whole genome shotgun (WGS) entry which is preliminary data.</text>
</comment>
<comment type="catalytic activity">
    <reaction evidence="5">
        <text>a 2'-deoxyadenosine in DNA + S-adenosyl-L-methionine = an N(6)-methyl-2'-deoxyadenosine in DNA + S-adenosyl-L-homocysteine + H(+)</text>
        <dbReference type="Rhea" id="RHEA:15197"/>
        <dbReference type="Rhea" id="RHEA-COMP:12418"/>
        <dbReference type="Rhea" id="RHEA-COMP:12419"/>
        <dbReference type="ChEBI" id="CHEBI:15378"/>
        <dbReference type="ChEBI" id="CHEBI:57856"/>
        <dbReference type="ChEBI" id="CHEBI:59789"/>
        <dbReference type="ChEBI" id="CHEBI:90615"/>
        <dbReference type="ChEBI" id="CHEBI:90616"/>
        <dbReference type="EC" id="2.1.1.72"/>
    </reaction>
</comment>
<dbReference type="InterPro" id="IPR029063">
    <property type="entry name" value="SAM-dependent_MTases_sf"/>
</dbReference>
<dbReference type="EMBL" id="JARFVB010000004">
    <property type="protein sequence ID" value="MDF0716298.1"/>
    <property type="molecule type" value="Genomic_DNA"/>
</dbReference>
<dbReference type="RefSeq" id="WP_275615535.1">
    <property type="nucleotide sequence ID" value="NZ_JARFVB010000004.1"/>
</dbReference>
<keyword evidence="4" id="KW-0949">S-adenosyl-L-methionine</keyword>
<evidence type="ECO:0000313" key="7">
    <source>
        <dbReference type="Proteomes" id="UP001221366"/>
    </source>
</evidence>
<dbReference type="PROSITE" id="PS00092">
    <property type="entry name" value="N6_MTASE"/>
    <property type="match status" value="1"/>
</dbReference>
<dbReference type="SUPFAM" id="SSF53335">
    <property type="entry name" value="S-adenosyl-L-methionine-dependent methyltransferases"/>
    <property type="match status" value="1"/>
</dbReference>
<dbReference type="GO" id="GO:0032259">
    <property type="term" value="P:methylation"/>
    <property type="evidence" value="ECO:0007669"/>
    <property type="project" value="UniProtKB-KW"/>
</dbReference>
<accession>A0ABT5XYM9</accession>
<dbReference type="Gene3D" id="3.40.50.150">
    <property type="entry name" value="Vaccinia Virus protein VP39"/>
    <property type="match status" value="2"/>
</dbReference>
<organism evidence="6 7">
    <name type="scientific">Flagellimonas yonaguniensis</name>
    <dbReference type="NCBI Taxonomy" id="3031325"/>
    <lineage>
        <taxon>Bacteria</taxon>
        <taxon>Pseudomonadati</taxon>
        <taxon>Bacteroidota</taxon>
        <taxon>Flavobacteriia</taxon>
        <taxon>Flavobacteriales</taxon>
        <taxon>Flavobacteriaceae</taxon>
        <taxon>Flagellimonas</taxon>
    </lineage>
</organism>
<reference evidence="6 7" key="1">
    <citation type="submission" date="2023-03" db="EMBL/GenBank/DDBJ databases">
        <title>Muricauda XX sp. nov. and Muricauda XXX sp. nov., two novel species isolated from Okinawa Trough.</title>
        <authorList>
            <person name="Cao W."/>
            <person name="Deng X."/>
        </authorList>
    </citation>
    <scope>NUCLEOTIDE SEQUENCE [LARGE SCALE GENOMIC DNA]</scope>
    <source>
        <strain evidence="6 7">334s03</strain>
    </source>
</reference>
<evidence type="ECO:0000256" key="4">
    <source>
        <dbReference type="ARBA" id="ARBA00022691"/>
    </source>
</evidence>
<keyword evidence="2 6" id="KW-0489">Methyltransferase</keyword>
<evidence type="ECO:0000256" key="2">
    <source>
        <dbReference type="ARBA" id="ARBA00022603"/>
    </source>
</evidence>
<proteinExistence type="predicted"/>
<keyword evidence="3" id="KW-0808">Transferase</keyword>
<dbReference type="EC" id="2.1.1.72" evidence="1"/>